<feature type="compositionally biased region" description="Basic and acidic residues" evidence="11">
    <location>
        <begin position="53"/>
        <end position="68"/>
    </location>
</feature>
<evidence type="ECO:0000256" key="2">
    <source>
        <dbReference type="ARBA" id="ARBA00022730"/>
    </source>
</evidence>
<dbReference type="PROSITE" id="PS00464">
    <property type="entry name" value="RIBOSOMAL_L22"/>
    <property type="match status" value="1"/>
</dbReference>
<dbReference type="Proteomes" id="UP000177310">
    <property type="component" value="Unassembled WGS sequence"/>
</dbReference>
<evidence type="ECO:0000313" key="13">
    <source>
        <dbReference type="Proteomes" id="UP000177310"/>
    </source>
</evidence>
<feature type="compositionally biased region" description="Basic residues" evidence="11">
    <location>
        <begin position="242"/>
        <end position="252"/>
    </location>
</feature>
<comment type="similarity">
    <text evidence="1 7 8">Belongs to the universal ribosomal protein uL22 family.</text>
</comment>
<dbReference type="GO" id="GO:0022625">
    <property type="term" value="C:cytosolic large ribosomal subunit"/>
    <property type="evidence" value="ECO:0007669"/>
    <property type="project" value="TreeGrafter"/>
</dbReference>
<keyword evidence="3 7" id="KW-0694">RNA-binding</keyword>
<dbReference type="InterPro" id="IPR047867">
    <property type="entry name" value="Ribosomal_uL22_bac/org-type"/>
</dbReference>
<reference evidence="12 13" key="1">
    <citation type="journal article" date="2016" name="Nat. Commun.">
        <title>Thousands of microbial genomes shed light on interconnected biogeochemical processes in an aquifer system.</title>
        <authorList>
            <person name="Anantharaman K."/>
            <person name="Brown C.T."/>
            <person name="Hug L.A."/>
            <person name="Sharon I."/>
            <person name="Castelle C.J."/>
            <person name="Probst A.J."/>
            <person name="Thomas B.C."/>
            <person name="Singh A."/>
            <person name="Wilkins M.J."/>
            <person name="Karaoz U."/>
            <person name="Brodie E.L."/>
            <person name="Williams K.H."/>
            <person name="Hubbard S.S."/>
            <person name="Banfield J.F."/>
        </authorList>
    </citation>
    <scope>NUCLEOTIDE SEQUENCE [LARGE SCALE GENOMIC DNA]</scope>
</reference>
<dbReference type="InterPro" id="IPR018260">
    <property type="entry name" value="Ribosomal_uL22_CS"/>
</dbReference>
<dbReference type="InterPro" id="IPR036394">
    <property type="entry name" value="Ribosomal_uL22_sf"/>
</dbReference>
<sequence length="252" mass="27294">MAVVQPNTKPTDLSTVSRSPRVEPRGDQPAVAKPKAEPVVQAAKSGKQPASRAVDKASGDVQPAKRGEPLVTEVNAKARFIRVAPRKVRLVINQLKGRPVVEALGYLQFVRRSAVRPVAKLLQSAVANAEHNFRIDRSDLFIKQFTADDGPTLKRYRPRAHGRSAPIAKRTSHLKVVLGVKPGARQKAATPAKQAAEPKPAEAEKKSEKSGIRIVSPDAVKKEAPKVTGRGPAERGKTGKGFLKRIFQRKTG</sequence>
<evidence type="ECO:0000256" key="3">
    <source>
        <dbReference type="ARBA" id="ARBA00022884"/>
    </source>
</evidence>
<gene>
    <name evidence="7" type="primary">rplV</name>
    <name evidence="12" type="ORF">A3J59_02045</name>
</gene>
<dbReference type="HAMAP" id="MF_01331_B">
    <property type="entry name" value="Ribosomal_uL22_B"/>
    <property type="match status" value="1"/>
</dbReference>
<evidence type="ECO:0000256" key="1">
    <source>
        <dbReference type="ARBA" id="ARBA00009451"/>
    </source>
</evidence>
<evidence type="ECO:0000256" key="7">
    <source>
        <dbReference type="HAMAP-Rule" id="MF_01331"/>
    </source>
</evidence>
<dbReference type="PANTHER" id="PTHR13501">
    <property type="entry name" value="CHLOROPLAST 50S RIBOSOMAL PROTEIN L22-RELATED"/>
    <property type="match status" value="1"/>
</dbReference>
<keyword evidence="5 7" id="KW-0687">Ribonucleoprotein</keyword>
<evidence type="ECO:0000313" key="12">
    <source>
        <dbReference type="EMBL" id="OGY52450.1"/>
    </source>
</evidence>
<feature type="region of interest" description="Disordered" evidence="11">
    <location>
        <begin position="182"/>
        <end position="252"/>
    </location>
</feature>
<evidence type="ECO:0000256" key="10">
    <source>
        <dbReference type="RuleBase" id="RU004008"/>
    </source>
</evidence>
<dbReference type="GO" id="GO:0006412">
    <property type="term" value="P:translation"/>
    <property type="evidence" value="ECO:0007669"/>
    <property type="project" value="UniProtKB-UniRule"/>
</dbReference>
<evidence type="ECO:0000256" key="5">
    <source>
        <dbReference type="ARBA" id="ARBA00023274"/>
    </source>
</evidence>
<evidence type="ECO:0000256" key="9">
    <source>
        <dbReference type="RuleBase" id="RU004006"/>
    </source>
</evidence>
<feature type="compositionally biased region" description="Basic and acidic residues" evidence="11">
    <location>
        <begin position="199"/>
        <end position="211"/>
    </location>
</feature>
<dbReference type="GO" id="GO:0019843">
    <property type="term" value="F:rRNA binding"/>
    <property type="evidence" value="ECO:0007669"/>
    <property type="project" value="UniProtKB-UniRule"/>
</dbReference>
<evidence type="ECO:0000256" key="6">
    <source>
        <dbReference type="ARBA" id="ARBA00035207"/>
    </source>
</evidence>
<dbReference type="CDD" id="cd00336">
    <property type="entry name" value="Ribosomal_L22"/>
    <property type="match status" value="1"/>
</dbReference>
<evidence type="ECO:0000256" key="11">
    <source>
        <dbReference type="SAM" id="MobiDB-lite"/>
    </source>
</evidence>
<dbReference type="STRING" id="1797542.A3J59_02045"/>
<dbReference type="EMBL" id="MHIL01000003">
    <property type="protein sequence ID" value="OGY52450.1"/>
    <property type="molecule type" value="Genomic_DNA"/>
</dbReference>
<dbReference type="Pfam" id="PF00237">
    <property type="entry name" value="Ribosomal_L22"/>
    <property type="match status" value="1"/>
</dbReference>
<feature type="compositionally biased region" description="Low complexity" evidence="11">
    <location>
        <begin position="187"/>
        <end position="198"/>
    </location>
</feature>
<dbReference type="GO" id="GO:0003735">
    <property type="term" value="F:structural constituent of ribosome"/>
    <property type="evidence" value="ECO:0007669"/>
    <property type="project" value="InterPro"/>
</dbReference>
<dbReference type="PANTHER" id="PTHR13501:SF8">
    <property type="entry name" value="LARGE RIBOSOMAL SUBUNIT PROTEIN UL22M"/>
    <property type="match status" value="1"/>
</dbReference>
<evidence type="ECO:0000256" key="8">
    <source>
        <dbReference type="RuleBase" id="RU004005"/>
    </source>
</evidence>
<proteinExistence type="inferred from homology"/>
<name>A0A1G1YL87_9BACT</name>
<comment type="caution">
    <text evidence="12">The sequence shown here is derived from an EMBL/GenBank/DDBJ whole genome shotgun (WGS) entry which is preliminary data.</text>
</comment>
<comment type="function">
    <text evidence="7 10">This protein binds specifically to 23S rRNA; its binding is stimulated by other ribosomal proteins, e.g., L4, L17, and L20. It is important during the early stages of 50S assembly. It makes multiple contacts with different domains of the 23S rRNA in the assembled 50S subunit and ribosome.</text>
</comment>
<keyword evidence="4 7" id="KW-0689">Ribosomal protein</keyword>
<feature type="region of interest" description="Disordered" evidence="11">
    <location>
        <begin position="1"/>
        <end position="68"/>
    </location>
</feature>
<evidence type="ECO:0000256" key="4">
    <source>
        <dbReference type="ARBA" id="ARBA00022980"/>
    </source>
</evidence>
<dbReference type="NCBIfam" id="TIGR01044">
    <property type="entry name" value="rplV_bact"/>
    <property type="match status" value="1"/>
</dbReference>
<dbReference type="AlphaFoldDB" id="A0A1G1YL87"/>
<feature type="compositionally biased region" description="Polar residues" evidence="11">
    <location>
        <begin position="1"/>
        <end position="18"/>
    </location>
</feature>
<organism evidence="12 13">
    <name type="scientific">Candidatus Buchananbacteria bacterium RIFCSPHIGHO2_02_FULL_56_16</name>
    <dbReference type="NCBI Taxonomy" id="1797542"/>
    <lineage>
        <taxon>Bacteria</taxon>
        <taxon>Candidatus Buchananiibacteriota</taxon>
    </lineage>
</organism>
<keyword evidence="2 7" id="KW-0699">rRNA-binding</keyword>
<comment type="function">
    <text evidence="7">The globular domain of the protein is located near the polypeptide exit tunnel on the outside of the subunit, while an extended beta-hairpin is found that lines the wall of the exit tunnel in the center of the 70S ribosome.</text>
</comment>
<dbReference type="InterPro" id="IPR001063">
    <property type="entry name" value="Ribosomal_uL22"/>
</dbReference>
<dbReference type="InterPro" id="IPR005727">
    <property type="entry name" value="Ribosomal_uL22_bac/chlpt-type"/>
</dbReference>
<accession>A0A1G1YL87</accession>
<dbReference type="Gene3D" id="3.90.470.10">
    <property type="entry name" value="Ribosomal protein L22/L17"/>
    <property type="match status" value="1"/>
</dbReference>
<protein>
    <recommendedName>
        <fullName evidence="6 7">Large ribosomal subunit protein uL22</fullName>
    </recommendedName>
</protein>
<comment type="subunit">
    <text evidence="7 9">Part of the 50S ribosomal subunit.</text>
</comment>
<dbReference type="SUPFAM" id="SSF54843">
    <property type="entry name" value="Ribosomal protein L22"/>
    <property type="match status" value="1"/>
</dbReference>